<protein>
    <recommendedName>
        <fullName evidence="2">Peptidase</fullName>
    </recommendedName>
</protein>
<organism evidence="1">
    <name type="scientific">Streptomyces althioticus</name>
    <dbReference type="NCBI Taxonomy" id="83380"/>
    <lineage>
        <taxon>Bacteria</taxon>
        <taxon>Bacillati</taxon>
        <taxon>Actinomycetota</taxon>
        <taxon>Actinomycetes</taxon>
        <taxon>Kitasatosporales</taxon>
        <taxon>Streptomycetaceae</taxon>
        <taxon>Streptomyces</taxon>
        <taxon>Streptomyces althioticus group</taxon>
    </lineage>
</organism>
<reference evidence="1" key="1">
    <citation type="submission" date="2022-10" db="EMBL/GenBank/DDBJ databases">
        <title>The complete genomes of actinobacterial strains from the NBC collection.</title>
        <authorList>
            <person name="Joergensen T.S."/>
            <person name="Alvarez Arevalo M."/>
            <person name="Sterndorff E.B."/>
            <person name="Faurdal D."/>
            <person name="Vuksanovic O."/>
            <person name="Mourched A.-S."/>
            <person name="Charusanti P."/>
            <person name="Shaw S."/>
            <person name="Blin K."/>
            <person name="Weber T."/>
        </authorList>
    </citation>
    <scope>NUCLEOTIDE SEQUENCE [LARGE SCALE GENOMIC DNA]</scope>
    <source>
        <strain evidence="1">NBC 01686</strain>
    </source>
</reference>
<dbReference type="RefSeq" id="WP_395759488.1">
    <property type="nucleotide sequence ID" value="NZ_CP109207.1"/>
</dbReference>
<proteinExistence type="predicted"/>
<evidence type="ECO:0000313" key="1">
    <source>
        <dbReference type="EMBL" id="WUU56627.1"/>
    </source>
</evidence>
<dbReference type="Gene3D" id="3.90.1720.10">
    <property type="entry name" value="endopeptidase domain like (from Nostoc punctiforme)"/>
    <property type="match status" value="1"/>
</dbReference>
<name>A0ABZ1YE20_9ACTN</name>
<dbReference type="EMBL" id="CP109207">
    <property type="protein sequence ID" value="WUU56627.1"/>
    <property type="molecule type" value="Genomic_DNA"/>
</dbReference>
<dbReference type="InterPro" id="IPR038765">
    <property type="entry name" value="Papain-like_cys_pep_sf"/>
</dbReference>
<gene>
    <name evidence="1" type="ORF">OIE82_27175</name>
</gene>
<dbReference type="SUPFAM" id="SSF54001">
    <property type="entry name" value="Cysteine proteinases"/>
    <property type="match status" value="1"/>
</dbReference>
<sequence length="168" mass="18456">MTEPLPGDFGLTKIRGLAGAFVNFGQWFVGDFAPVQHALVYVGDGLVVQAMPSGAELIRLEDASPVVKWSTGLVELKTWQRLKIRDEALHLVGTPYSFLDYVSIALERLGVRPRFIRDYVASSGHLICSQLVCEAYSRAGVELFPGTFPGDVTPGDLYKLLKELEAND</sequence>
<evidence type="ECO:0008006" key="2">
    <source>
        <dbReference type="Google" id="ProtNLM"/>
    </source>
</evidence>
<accession>A0ABZ1YE20</accession>